<gene>
    <name evidence="1" type="ORF">L9F63_000780</name>
</gene>
<protein>
    <submittedName>
        <fullName evidence="1">Uncharacterized protein</fullName>
    </submittedName>
</protein>
<comment type="caution">
    <text evidence="1">The sequence shown here is derived from an EMBL/GenBank/DDBJ whole genome shotgun (WGS) entry which is preliminary data.</text>
</comment>
<feature type="non-terminal residue" evidence="1">
    <location>
        <position position="74"/>
    </location>
</feature>
<proteinExistence type="predicted"/>
<reference evidence="1" key="2">
    <citation type="submission" date="2023-05" db="EMBL/GenBank/DDBJ databases">
        <authorList>
            <person name="Fouks B."/>
        </authorList>
    </citation>
    <scope>NUCLEOTIDE SEQUENCE</scope>
    <source>
        <strain evidence="1">Stay&amp;Tobe</strain>
        <tissue evidence="1">Testes</tissue>
    </source>
</reference>
<dbReference type="Proteomes" id="UP001233999">
    <property type="component" value="Unassembled WGS sequence"/>
</dbReference>
<name>A0AAD8ES05_DIPPU</name>
<dbReference type="EMBL" id="JASPKZ010000037">
    <property type="protein sequence ID" value="KAJ9601045.1"/>
    <property type="molecule type" value="Genomic_DNA"/>
</dbReference>
<keyword evidence="2" id="KW-1185">Reference proteome</keyword>
<organism evidence="1 2">
    <name type="scientific">Diploptera punctata</name>
    <name type="common">Pacific beetle cockroach</name>
    <dbReference type="NCBI Taxonomy" id="6984"/>
    <lineage>
        <taxon>Eukaryota</taxon>
        <taxon>Metazoa</taxon>
        <taxon>Ecdysozoa</taxon>
        <taxon>Arthropoda</taxon>
        <taxon>Hexapoda</taxon>
        <taxon>Insecta</taxon>
        <taxon>Pterygota</taxon>
        <taxon>Neoptera</taxon>
        <taxon>Polyneoptera</taxon>
        <taxon>Dictyoptera</taxon>
        <taxon>Blattodea</taxon>
        <taxon>Blaberoidea</taxon>
        <taxon>Blaberidae</taxon>
        <taxon>Diplopterinae</taxon>
        <taxon>Diploptera</taxon>
    </lineage>
</organism>
<evidence type="ECO:0000313" key="1">
    <source>
        <dbReference type="EMBL" id="KAJ9601045.1"/>
    </source>
</evidence>
<sequence length="74" mass="8621">ARVFFVVVVDHHSKACWVSEPVLTRSHDEGMWTNEPLDQVHRSTDRKVRRKPPRNDITPVDQRLLIMEISSETA</sequence>
<reference evidence="1" key="1">
    <citation type="journal article" date="2023" name="IScience">
        <title>Live-bearing cockroach genome reveals convergent evolutionary mechanisms linked to viviparity in insects and beyond.</title>
        <authorList>
            <person name="Fouks B."/>
            <person name="Harrison M.C."/>
            <person name="Mikhailova A.A."/>
            <person name="Marchal E."/>
            <person name="English S."/>
            <person name="Carruthers M."/>
            <person name="Jennings E.C."/>
            <person name="Chiamaka E.L."/>
            <person name="Frigard R.A."/>
            <person name="Pippel M."/>
            <person name="Attardo G.M."/>
            <person name="Benoit J.B."/>
            <person name="Bornberg-Bauer E."/>
            <person name="Tobe S.S."/>
        </authorList>
    </citation>
    <scope>NUCLEOTIDE SEQUENCE</scope>
    <source>
        <strain evidence="1">Stay&amp;Tobe</strain>
    </source>
</reference>
<accession>A0AAD8ES05</accession>
<feature type="non-terminal residue" evidence="1">
    <location>
        <position position="1"/>
    </location>
</feature>
<dbReference type="AlphaFoldDB" id="A0AAD8ES05"/>
<evidence type="ECO:0000313" key="2">
    <source>
        <dbReference type="Proteomes" id="UP001233999"/>
    </source>
</evidence>